<evidence type="ECO:0000256" key="8">
    <source>
        <dbReference type="SAM" id="Phobius"/>
    </source>
</evidence>
<evidence type="ECO:0000259" key="9">
    <source>
        <dbReference type="Pfam" id="PF02706"/>
    </source>
</evidence>
<evidence type="ECO:0000256" key="6">
    <source>
        <dbReference type="ARBA" id="ARBA00023136"/>
    </source>
</evidence>
<evidence type="ECO:0000256" key="4">
    <source>
        <dbReference type="ARBA" id="ARBA00022692"/>
    </source>
</evidence>
<keyword evidence="4 8" id="KW-0812">Transmembrane</keyword>
<keyword evidence="3" id="KW-1003">Cell membrane</keyword>
<comment type="similarity">
    <text evidence="2">Belongs to the CpsC/CapA family.</text>
</comment>
<evidence type="ECO:0000256" key="2">
    <source>
        <dbReference type="ARBA" id="ARBA00006683"/>
    </source>
</evidence>
<dbReference type="GO" id="GO:0004713">
    <property type="term" value="F:protein tyrosine kinase activity"/>
    <property type="evidence" value="ECO:0007669"/>
    <property type="project" value="TreeGrafter"/>
</dbReference>
<dbReference type="Pfam" id="PF02706">
    <property type="entry name" value="Wzz"/>
    <property type="match status" value="1"/>
</dbReference>
<feature type="compositionally biased region" description="Basic and acidic residues" evidence="7">
    <location>
        <begin position="236"/>
        <end position="245"/>
    </location>
</feature>
<protein>
    <submittedName>
        <fullName evidence="10">Lipopolysaccharide biosynthesis protein</fullName>
    </submittedName>
</protein>
<feature type="domain" description="Polysaccharide chain length determinant N-terminal" evidence="9">
    <location>
        <begin position="6"/>
        <end position="97"/>
    </location>
</feature>
<dbReference type="EMBL" id="CP016808">
    <property type="protein sequence ID" value="ANY67329.1"/>
    <property type="molecule type" value="Genomic_DNA"/>
</dbReference>
<evidence type="ECO:0000256" key="3">
    <source>
        <dbReference type="ARBA" id="ARBA00022475"/>
    </source>
</evidence>
<evidence type="ECO:0000256" key="5">
    <source>
        <dbReference type="ARBA" id="ARBA00022989"/>
    </source>
</evidence>
<feature type="transmembrane region" description="Helical" evidence="8">
    <location>
        <begin position="19"/>
        <end position="39"/>
    </location>
</feature>
<dbReference type="PANTHER" id="PTHR32309:SF13">
    <property type="entry name" value="FERRIC ENTEROBACTIN TRANSPORT PROTEIN FEPE"/>
    <property type="match status" value="1"/>
</dbReference>
<keyword evidence="5 8" id="KW-1133">Transmembrane helix</keyword>
<feature type="transmembrane region" description="Helical" evidence="8">
    <location>
        <begin position="180"/>
        <end position="200"/>
    </location>
</feature>
<name>A0A1B2DI21_9BACL</name>
<sequence length="255" mass="28350">MEVYALELKQYWHVVKKRIWLITALVCMAGIATGIYSYYFQQPEYEASTKLIVNQTGSQNDIIAKLDLSTINSNIQLVKTYKEIIRTPRVMGKVAQKYPELGLTTGQLIERISVTSVNDTQVMSVTAKDSSYGRAANIANAVSEVFMQELPSLMQVDNVSILYEADHTLTPPPVSPKPTINIAIAIALSMLVGIGFALLLDYLDDTIKTEEDIQAVLGLPTLSLIPKIREVDLGKHKDNSIDRPMRGKNNVTYET</sequence>
<dbReference type="InterPro" id="IPR003856">
    <property type="entry name" value="LPS_length_determ_N"/>
</dbReference>
<dbReference type="GO" id="GO:0005886">
    <property type="term" value="C:plasma membrane"/>
    <property type="evidence" value="ECO:0007669"/>
    <property type="project" value="UniProtKB-SubCell"/>
</dbReference>
<evidence type="ECO:0000313" key="10">
    <source>
        <dbReference type="EMBL" id="ANY67329.1"/>
    </source>
</evidence>
<gene>
    <name evidence="10" type="ORF">BBD42_13220</name>
</gene>
<accession>A0A1B2DI21</accession>
<dbReference type="PANTHER" id="PTHR32309">
    <property type="entry name" value="TYROSINE-PROTEIN KINASE"/>
    <property type="match status" value="1"/>
</dbReference>
<evidence type="ECO:0000256" key="7">
    <source>
        <dbReference type="SAM" id="MobiDB-lite"/>
    </source>
</evidence>
<dbReference type="AlphaFoldDB" id="A0A1B2DI21"/>
<feature type="region of interest" description="Disordered" evidence="7">
    <location>
        <begin position="236"/>
        <end position="255"/>
    </location>
</feature>
<comment type="subcellular location">
    <subcellularLocation>
        <location evidence="1">Cell membrane</location>
        <topology evidence="1">Multi-pass membrane protein</topology>
    </subcellularLocation>
</comment>
<organism evidence="10">
    <name type="scientific">Paenibacillus sp. BIHB 4019</name>
    <dbReference type="NCBI Taxonomy" id="1870819"/>
    <lineage>
        <taxon>Bacteria</taxon>
        <taxon>Bacillati</taxon>
        <taxon>Bacillota</taxon>
        <taxon>Bacilli</taxon>
        <taxon>Bacillales</taxon>
        <taxon>Paenibacillaceae</taxon>
        <taxon>Paenibacillus</taxon>
    </lineage>
</organism>
<keyword evidence="6 8" id="KW-0472">Membrane</keyword>
<reference evidence="10" key="1">
    <citation type="submission" date="2016-08" db="EMBL/GenBank/DDBJ databases">
        <title>Complete Genome Seqeunce of Paenibacillus sp. BIHB 4019 from tea rhizoplane.</title>
        <authorList>
            <person name="Thakur R."/>
            <person name="Swarnkar M.K."/>
            <person name="Gulati A."/>
        </authorList>
    </citation>
    <scope>NUCLEOTIDE SEQUENCE [LARGE SCALE GENOMIC DNA]</scope>
    <source>
        <strain evidence="10">BIHB4019</strain>
    </source>
</reference>
<proteinExistence type="inferred from homology"/>
<dbReference type="InterPro" id="IPR050445">
    <property type="entry name" value="Bact_polysacc_biosynth/exp"/>
</dbReference>
<evidence type="ECO:0000256" key="1">
    <source>
        <dbReference type="ARBA" id="ARBA00004651"/>
    </source>
</evidence>